<name>A0A443HV60_BYSSP</name>
<accession>A0A443HV60</accession>
<sequence length="322" mass="35869">MCIALISTAHPDYPLIIINNRDEFLRRPTSTVDWWPEPASHVLGSRDLARPAQGTWMGVTKHGHIAVLTNYREDIPADAVGTCSRGLIVRNWLTLPPDQRHCTQKFVEDMITSSAARNVGGFSLVCGKIHEPLAIMSNRVSHVDGITWVAKQQGETVGLSNTSFDDRSWKKILLGEKLMKEAIEEHAKAQEGEEELIQRLLHVLSTDTLPRLKEGASLETYIPLLRESIFVPVIGAQNEENRAADEVAAGDVPDKVTVAANGSTPPEQQCYMTGLYGTQKQTVVLVDKNRRVKYFERTLYDNNAKPIPVGKGDRSFEFVVEK</sequence>
<dbReference type="GeneID" id="39598283"/>
<dbReference type="InterPro" id="IPR008551">
    <property type="entry name" value="TANGO2"/>
</dbReference>
<protein>
    <submittedName>
        <fullName evidence="1">NRDE protein-domain-containing protein</fullName>
    </submittedName>
</protein>
<dbReference type="PANTHER" id="PTHR17985">
    <property type="entry name" value="SER/THR-RICH PROTEIN T10 IN DGCR REGION"/>
    <property type="match status" value="1"/>
</dbReference>
<dbReference type="AlphaFoldDB" id="A0A443HV60"/>
<dbReference type="GO" id="GO:0009306">
    <property type="term" value="P:protein secretion"/>
    <property type="evidence" value="ECO:0007669"/>
    <property type="project" value="TreeGrafter"/>
</dbReference>
<evidence type="ECO:0000313" key="1">
    <source>
        <dbReference type="EMBL" id="RWQ95651.1"/>
    </source>
</evidence>
<dbReference type="PANTHER" id="PTHR17985:SF8">
    <property type="entry name" value="TRANSPORT AND GOLGI ORGANIZATION PROTEIN 2 HOMOLOG"/>
    <property type="match status" value="1"/>
</dbReference>
<organism evidence="1 2">
    <name type="scientific">Byssochlamys spectabilis</name>
    <name type="common">Paecilomyces variotii</name>
    <dbReference type="NCBI Taxonomy" id="264951"/>
    <lineage>
        <taxon>Eukaryota</taxon>
        <taxon>Fungi</taxon>
        <taxon>Dikarya</taxon>
        <taxon>Ascomycota</taxon>
        <taxon>Pezizomycotina</taxon>
        <taxon>Eurotiomycetes</taxon>
        <taxon>Eurotiomycetidae</taxon>
        <taxon>Eurotiales</taxon>
        <taxon>Thermoascaceae</taxon>
        <taxon>Paecilomyces</taxon>
    </lineage>
</organism>
<reference evidence="1 2" key="1">
    <citation type="journal article" date="2018" name="Front. Microbiol.">
        <title>Genomic and genetic insights into a cosmopolitan fungus, Paecilomyces variotii (Eurotiales).</title>
        <authorList>
            <person name="Urquhart A.S."/>
            <person name="Mondo S.J."/>
            <person name="Makela M.R."/>
            <person name="Hane J.K."/>
            <person name="Wiebenga A."/>
            <person name="He G."/>
            <person name="Mihaltcheva S."/>
            <person name="Pangilinan J."/>
            <person name="Lipzen A."/>
            <person name="Barry K."/>
            <person name="de Vries R.P."/>
            <person name="Grigoriev I.V."/>
            <person name="Idnurm A."/>
        </authorList>
    </citation>
    <scope>NUCLEOTIDE SEQUENCE [LARGE SCALE GENOMIC DNA]</scope>
    <source>
        <strain evidence="1 2">CBS 101075</strain>
    </source>
</reference>
<dbReference type="GO" id="GO:0007030">
    <property type="term" value="P:Golgi organization"/>
    <property type="evidence" value="ECO:0007669"/>
    <property type="project" value="TreeGrafter"/>
</dbReference>
<keyword evidence="2" id="KW-1185">Reference proteome</keyword>
<proteinExistence type="predicted"/>
<dbReference type="RefSeq" id="XP_028485296.1">
    <property type="nucleotide sequence ID" value="XM_028629006.1"/>
</dbReference>
<dbReference type="Proteomes" id="UP000283841">
    <property type="component" value="Unassembled WGS sequence"/>
</dbReference>
<dbReference type="Pfam" id="PF05742">
    <property type="entry name" value="TANGO2"/>
    <property type="match status" value="1"/>
</dbReference>
<dbReference type="VEuPathDB" id="FungiDB:C8Q69DRAFT_444551"/>
<evidence type="ECO:0000313" key="2">
    <source>
        <dbReference type="Proteomes" id="UP000283841"/>
    </source>
</evidence>
<dbReference type="GO" id="GO:0005794">
    <property type="term" value="C:Golgi apparatus"/>
    <property type="evidence" value="ECO:0007669"/>
    <property type="project" value="TreeGrafter"/>
</dbReference>
<comment type="caution">
    <text evidence="1">The sequence shown here is derived from an EMBL/GenBank/DDBJ whole genome shotgun (WGS) entry which is preliminary data.</text>
</comment>
<gene>
    <name evidence="1" type="ORF">C8Q69DRAFT_444551</name>
</gene>
<dbReference type="EMBL" id="RCNU01000005">
    <property type="protein sequence ID" value="RWQ95651.1"/>
    <property type="molecule type" value="Genomic_DNA"/>
</dbReference>